<gene>
    <name evidence="2" type="ORF">PGT21_005903</name>
</gene>
<evidence type="ECO:0000313" key="3">
    <source>
        <dbReference type="Proteomes" id="UP000324748"/>
    </source>
</evidence>
<sequence>MALDLLFSLHHSLCLVHFTTCTMNSYFAESLSLNAGVPAISGRDAGLLYNSQAAHLANQSRRAHAIDLMGLGRAARRLSYRVEL</sequence>
<organism evidence="2 3">
    <name type="scientific">Puccinia graminis f. sp. tritici</name>
    <dbReference type="NCBI Taxonomy" id="56615"/>
    <lineage>
        <taxon>Eukaryota</taxon>
        <taxon>Fungi</taxon>
        <taxon>Dikarya</taxon>
        <taxon>Basidiomycota</taxon>
        <taxon>Pucciniomycotina</taxon>
        <taxon>Pucciniomycetes</taxon>
        <taxon>Pucciniales</taxon>
        <taxon>Pucciniaceae</taxon>
        <taxon>Puccinia</taxon>
    </lineage>
</organism>
<protein>
    <submittedName>
        <fullName evidence="2">Uncharacterized protein</fullName>
    </submittedName>
</protein>
<dbReference type="Proteomes" id="UP000324748">
    <property type="component" value="Unassembled WGS sequence"/>
</dbReference>
<reference evidence="2 3" key="1">
    <citation type="submission" date="2019-05" db="EMBL/GenBank/DDBJ databases">
        <title>Emergence of the Ug99 lineage of the wheat stem rust pathogen through somatic hybridization.</title>
        <authorList>
            <person name="Li F."/>
            <person name="Upadhyaya N.M."/>
            <person name="Sperschneider J."/>
            <person name="Matny O."/>
            <person name="Nguyen-Phuc H."/>
            <person name="Mago R."/>
            <person name="Raley C."/>
            <person name="Miller M.E."/>
            <person name="Silverstein K.A.T."/>
            <person name="Henningsen E."/>
            <person name="Hirsch C.D."/>
            <person name="Visser B."/>
            <person name="Pretorius Z.A."/>
            <person name="Steffenson B.J."/>
            <person name="Schwessinger B."/>
            <person name="Dodds P.N."/>
            <person name="Figueroa M."/>
        </authorList>
    </citation>
    <scope>NUCLEOTIDE SEQUENCE [LARGE SCALE GENOMIC DNA]</scope>
    <source>
        <strain evidence="2">21-0</strain>
    </source>
</reference>
<proteinExistence type="predicted"/>
<dbReference type="AlphaFoldDB" id="A0A5B0MT86"/>
<feature type="signal peptide" evidence="1">
    <location>
        <begin position="1"/>
        <end position="21"/>
    </location>
</feature>
<evidence type="ECO:0000313" key="2">
    <source>
        <dbReference type="EMBL" id="KAA1079266.1"/>
    </source>
</evidence>
<feature type="chain" id="PRO_5022684058" evidence="1">
    <location>
        <begin position="22"/>
        <end position="84"/>
    </location>
</feature>
<keyword evidence="1" id="KW-0732">Signal</keyword>
<name>A0A5B0MT86_PUCGR</name>
<evidence type="ECO:0000256" key="1">
    <source>
        <dbReference type="SAM" id="SignalP"/>
    </source>
</evidence>
<comment type="caution">
    <text evidence="2">The sequence shown here is derived from an EMBL/GenBank/DDBJ whole genome shotgun (WGS) entry which is preliminary data.</text>
</comment>
<dbReference type="EMBL" id="VSWC01000132">
    <property type="protein sequence ID" value="KAA1079266.1"/>
    <property type="molecule type" value="Genomic_DNA"/>
</dbReference>
<accession>A0A5B0MT86</accession>
<keyword evidence="3" id="KW-1185">Reference proteome</keyword>